<dbReference type="EMBL" id="JBHLTG010000011">
    <property type="protein sequence ID" value="MFC0682172.1"/>
    <property type="molecule type" value="Genomic_DNA"/>
</dbReference>
<evidence type="ECO:0000313" key="2">
    <source>
        <dbReference type="Proteomes" id="UP001589896"/>
    </source>
</evidence>
<sequence length="253" mass="26631">MPPPQSVSHDDAPGEAGESYGAALVRGDHAALPAVIDSLRTIRFSGWIAPPAEGWIVVLGDPGDGVVAAGKRGIVEVAALLAESSGSPGVAVRVRRDRQLAIVAWRGAEEIGRYCSDPSREPGADGDILSEPYGAERAEGFAELLDRPDAAEDLAAVLEEELDIESIFESERLAQVLGLLGLPRWLVAAGALPHDIPTGPRAVDLIRLRGGAVGMAGRARGVAIHRMRRRADPPPILADPPRSHGAGIDPWLF</sequence>
<accession>A0ABV6RYY3</accession>
<keyword evidence="2" id="KW-1185">Reference proteome</keyword>
<gene>
    <name evidence="1" type="ORF">ACFFGH_30445</name>
</gene>
<organism evidence="1 2">
    <name type="scientific">Lysobacter korlensis</name>
    <dbReference type="NCBI Taxonomy" id="553636"/>
    <lineage>
        <taxon>Bacteria</taxon>
        <taxon>Pseudomonadati</taxon>
        <taxon>Pseudomonadota</taxon>
        <taxon>Gammaproteobacteria</taxon>
        <taxon>Lysobacterales</taxon>
        <taxon>Lysobacteraceae</taxon>
        <taxon>Lysobacter</taxon>
    </lineage>
</organism>
<protein>
    <submittedName>
        <fullName evidence="1">Uncharacterized protein</fullName>
    </submittedName>
</protein>
<evidence type="ECO:0000313" key="1">
    <source>
        <dbReference type="EMBL" id="MFC0682172.1"/>
    </source>
</evidence>
<dbReference type="RefSeq" id="WP_386675934.1">
    <property type="nucleotide sequence ID" value="NZ_JBHLTG010000011.1"/>
</dbReference>
<dbReference type="Proteomes" id="UP001589896">
    <property type="component" value="Unassembled WGS sequence"/>
</dbReference>
<comment type="caution">
    <text evidence="1">The sequence shown here is derived from an EMBL/GenBank/DDBJ whole genome shotgun (WGS) entry which is preliminary data.</text>
</comment>
<name>A0ABV6RYY3_9GAMM</name>
<reference evidence="1 2" key="1">
    <citation type="submission" date="2024-09" db="EMBL/GenBank/DDBJ databases">
        <authorList>
            <person name="Sun Q."/>
            <person name="Mori K."/>
        </authorList>
    </citation>
    <scope>NUCLEOTIDE SEQUENCE [LARGE SCALE GENOMIC DNA]</scope>
    <source>
        <strain evidence="1 2">KCTC 23076</strain>
    </source>
</reference>
<proteinExistence type="predicted"/>